<evidence type="ECO:0000313" key="7">
    <source>
        <dbReference type="Proteomes" id="UP000677054"/>
    </source>
</evidence>
<keyword evidence="3" id="KW-0472">Membrane</keyword>
<reference evidence="6" key="1">
    <citation type="submission" date="2020-11" db="EMBL/GenBank/DDBJ databases">
        <authorList>
            <person name="Tran Van P."/>
        </authorList>
    </citation>
    <scope>NUCLEOTIDE SEQUENCE</scope>
</reference>
<sequence>MPLYGPDTHSFPEPSPGEKVRETKTRFRCLTSNLNGRGQSVRVQECCRGYVANEKEECKPHCETPCEHGVCERPNTCKCDDGWRRKNCSSQCSKKRWGSGCRNNCTCENGRCDPVNGSCDCRAGWMGRNCETPCPSDSWGKGCQNHCDCRNGGTCNIFHGQCSCPTGYKGKKVCSRLLSISLKFACFTHSLSKRSKSCDLSRENAFVKDESFMMHMMLGITHVGHHPFSLSCLTAHVRISEASQLILLEDAGFLAVRDSVPPRPPREGLSRRMPVRERGDVFPRPWHLHLQTGMDGRAVRGSILSARSLWAELLEQVRLRVRQHRGLPPVDRPGGSTSGAPVLVRITLLAEIARASVRVGITPPAITSMGVVPVVQVSPREMFRSVHSPYGFHFVLFILSFFLIFAGYRGPLCGGKCRKGRYGKNCALKCNCKNNATCSHEDGKCICEPELPVSSLFYLAMTTGIVSRLPPTGDNCEVLSDKQKRNSRPVEILDSTSLGLIAGIAVALFSILVLAGLLFWIERRLHRVYNAPHSEYISRDFDG</sequence>
<evidence type="ECO:0000259" key="4">
    <source>
        <dbReference type="PROSITE" id="PS00022"/>
    </source>
</evidence>
<feature type="transmembrane region" description="Helical" evidence="3">
    <location>
        <begin position="498"/>
        <end position="521"/>
    </location>
</feature>
<name>A0A7R9A3I2_9CRUS</name>
<dbReference type="InterPro" id="IPR000742">
    <property type="entry name" value="EGF"/>
</dbReference>
<dbReference type="OrthoDB" id="409374at2759"/>
<dbReference type="InterPro" id="IPR042635">
    <property type="entry name" value="MEGF10/SREC1/2-like"/>
</dbReference>
<dbReference type="SMART" id="SM00181">
    <property type="entry name" value="EGF"/>
    <property type="match status" value="4"/>
</dbReference>
<feature type="transmembrane region" description="Helical" evidence="3">
    <location>
        <begin position="390"/>
        <end position="408"/>
    </location>
</feature>
<evidence type="ECO:0000256" key="2">
    <source>
        <dbReference type="SAM" id="MobiDB-lite"/>
    </source>
</evidence>
<evidence type="ECO:0000256" key="1">
    <source>
        <dbReference type="ARBA" id="ARBA00022536"/>
    </source>
</evidence>
<dbReference type="AlphaFoldDB" id="A0A7R9A3I2"/>
<keyword evidence="1" id="KW-0245">EGF-like domain</keyword>
<dbReference type="EMBL" id="CAJPEV010000729">
    <property type="protein sequence ID" value="CAG0887965.1"/>
    <property type="molecule type" value="Genomic_DNA"/>
</dbReference>
<feature type="domain" description="EGF-like" evidence="5">
    <location>
        <begin position="162"/>
        <end position="174"/>
    </location>
</feature>
<dbReference type="InterPro" id="IPR002049">
    <property type="entry name" value="LE_dom"/>
</dbReference>
<feature type="region of interest" description="Disordered" evidence="2">
    <location>
        <begin position="1"/>
        <end position="20"/>
    </location>
</feature>
<evidence type="ECO:0000313" key="6">
    <source>
        <dbReference type="EMBL" id="CAD7244865.1"/>
    </source>
</evidence>
<dbReference type="GO" id="GO:0005044">
    <property type="term" value="F:scavenger receptor activity"/>
    <property type="evidence" value="ECO:0007669"/>
    <property type="project" value="InterPro"/>
</dbReference>
<dbReference type="PANTHER" id="PTHR24043:SF8">
    <property type="entry name" value="EGF-LIKE DOMAIN-CONTAINING PROTEIN"/>
    <property type="match status" value="1"/>
</dbReference>
<gene>
    <name evidence="6" type="ORF">DSTB1V02_LOCUS4751</name>
</gene>
<accession>A0A7R9A3I2</accession>
<dbReference type="PROSITE" id="PS00022">
    <property type="entry name" value="EGF_1"/>
    <property type="match status" value="1"/>
</dbReference>
<evidence type="ECO:0000256" key="3">
    <source>
        <dbReference type="SAM" id="Phobius"/>
    </source>
</evidence>
<proteinExistence type="predicted"/>
<dbReference type="PROSITE" id="PS01186">
    <property type="entry name" value="EGF_2"/>
    <property type="match status" value="1"/>
</dbReference>
<keyword evidence="3" id="KW-1133">Transmembrane helix</keyword>
<feature type="domain" description="EGF-like" evidence="4">
    <location>
        <begin position="119"/>
        <end position="130"/>
    </location>
</feature>
<dbReference type="Proteomes" id="UP000677054">
    <property type="component" value="Unassembled WGS sequence"/>
</dbReference>
<dbReference type="PANTHER" id="PTHR24043">
    <property type="entry name" value="SCAVENGER RECEPTOR CLASS F"/>
    <property type="match status" value="1"/>
</dbReference>
<dbReference type="CDD" id="cd00053">
    <property type="entry name" value="EGF"/>
    <property type="match status" value="1"/>
</dbReference>
<dbReference type="PRINTS" id="PR00011">
    <property type="entry name" value="EGFLAMININ"/>
</dbReference>
<keyword evidence="7" id="KW-1185">Reference proteome</keyword>
<dbReference type="Gene3D" id="2.170.300.10">
    <property type="entry name" value="Tie2 ligand-binding domain superfamily"/>
    <property type="match status" value="2"/>
</dbReference>
<dbReference type="CDD" id="cd00055">
    <property type="entry name" value="EGF_Lam"/>
    <property type="match status" value="1"/>
</dbReference>
<organism evidence="6">
    <name type="scientific">Darwinula stevensoni</name>
    <dbReference type="NCBI Taxonomy" id="69355"/>
    <lineage>
        <taxon>Eukaryota</taxon>
        <taxon>Metazoa</taxon>
        <taxon>Ecdysozoa</taxon>
        <taxon>Arthropoda</taxon>
        <taxon>Crustacea</taxon>
        <taxon>Oligostraca</taxon>
        <taxon>Ostracoda</taxon>
        <taxon>Podocopa</taxon>
        <taxon>Podocopida</taxon>
        <taxon>Darwinulocopina</taxon>
        <taxon>Darwinuloidea</taxon>
        <taxon>Darwinulidae</taxon>
        <taxon>Darwinula</taxon>
    </lineage>
</organism>
<protein>
    <recommendedName>
        <fullName evidence="4 5">EGF-like domain-containing protein</fullName>
    </recommendedName>
</protein>
<keyword evidence="3" id="KW-0812">Transmembrane</keyword>
<dbReference type="EMBL" id="LR900246">
    <property type="protein sequence ID" value="CAD7244865.1"/>
    <property type="molecule type" value="Genomic_DNA"/>
</dbReference>
<evidence type="ECO:0000259" key="5">
    <source>
        <dbReference type="PROSITE" id="PS01186"/>
    </source>
</evidence>